<feature type="region of interest" description="Disordered" evidence="1">
    <location>
        <begin position="90"/>
        <end position="127"/>
    </location>
</feature>
<dbReference type="AlphaFoldDB" id="A0AAV7QXC9"/>
<gene>
    <name evidence="2" type="ORF">NDU88_010394</name>
</gene>
<comment type="caution">
    <text evidence="2">The sequence shown here is derived from an EMBL/GenBank/DDBJ whole genome shotgun (WGS) entry which is preliminary data.</text>
</comment>
<organism evidence="2 3">
    <name type="scientific">Pleurodeles waltl</name>
    <name type="common">Iberian ribbed newt</name>
    <dbReference type="NCBI Taxonomy" id="8319"/>
    <lineage>
        <taxon>Eukaryota</taxon>
        <taxon>Metazoa</taxon>
        <taxon>Chordata</taxon>
        <taxon>Craniata</taxon>
        <taxon>Vertebrata</taxon>
        <taxon>Euteleostomi</taxon>
        <taxon>Amphibia</taxon>
        <taxon>Batrachia</taxon>
        <taxon>Caudata</taxon>
        <taxon>Salamandroidea</taxon>
        <taxon>Salamandridae</taxon>
        <taxon>Pleurodelinae</taxon>
        <taxon>Pleurodeles</taxon>
    </lineage>
</organism>
<evidence type="ECO:0000256" key="1">
    <source>
        <dbReference type="SAM" id="MobiDB-lite"/>
    </source>
</evidence>
<sequence length="471" mass="50610">MRLVPCSKKGVLGGHRTCPLDSILCILPFPARLLFHLGVVEVELWIKAIRSIGALAEDQPGVSFGSYKVDMAPKNAMSTREKAEKGDNIITGGRAMSGARQKRTAKDWSSGGPAGRRSVTGLGKLSSKTGGGMSKYVPGLVRLKEMPQPAIINFFTSGGQENGSAGPSTPSKDTLMSAVENLELTKLTAELPQAEVMCLGGVLEAAKLHPGAESQPAETRSSVDLTGATTSAVSLLEVQPQKQIYKEGIQDIADKLSESHINGISTRNSTEPILDGGQIAEGQAEEIGKTEWNEKNTDWSKEGGDTFYSLTKDSEAISSGCNQSEDEESLSSEIETSLSSAVGPTVKHQQRQRRCTKEISGSVASGRGAATLKWDYSGIRLLSQEKGPETLLFANGVRGENRDDDSTGNIGSTDKTMLQLIYGMINERQIETRTESRRARMATKQLQVTVLKVAKTCGDIEQKLNIMESRC</sequence>
<accession>A0AAV7QXC9</accession>
<feature type="region of interest" description="Disordered" evidence="1">
    <location>
        <begin position="318"/>
        <end position="351"/>
    </location>
</feature>
<protein>
    <submittedName>
        <fullName evidence="2">Uncharacterized protein</fullName>
    </submittedName>
</protein>
<name>A0AAV7QXC9_PLEWA</name>
<evidence type="ECO:0000313" key="3">
    <source>
        <dbReference type="Proteomes" id="UP001066276"/>
    </source>
</evidence>
<evidence type="ECO:0000313" key="2">
    <source>
        <dbReference type="EMBL" id="KAJ1144092.1"/>
    </source>
</evidence>
<dbReference type="EMBL" id="JANPWB010000010">
    <property type="protein sequence ID" value="KAJ1144092.1"/>
    <property type="molecule type" value="Genomic_DNA"/>
</dbReference>
<dbReference type="Proteomes" id="UP001066276">
    <property type="component" value="Chromosome 6"/>
</dbReference>
<feature type="compositionally biased region" description="Low complexity" evidence="1">
    <location>
        <begin position="331"/>
        <end position="340"/>
    </location>
</feature>
<keyword evidence="3" id="KW-1185">Reference proteome</keyword>
<proteinExistence type="predicted"/>
<reference evidence="2" key="1">
    <citation type="journal article" date="2022" name="bioRxiv">
        <title>Sequencing and chromosome-scale assembly of the giantPleurodeles waltlgenome.</title>
        <authorList>
            <person name="Brown T."/>
            <person name="Elewa A."/>
            <person name="Iarovenko S."/>
            <person name="Subramanian E."/>
            <person name="Araus A.J."/>
            <person name="Petzold A."/>
            <person name="Susuki M."/>
            <person name="Suzuki K.-i.T."/>
            <person name="Hayashi T."/>
            <person name="Toyoda A."/>
            <person name="Oliveira C."/>
            <person name="Osipova E."/>
            <person name="Leigh N.D."/>
            <person name="Simon A."/>
            <person name="Yun M.H."/>
        </authorList>
    </citation>
    <scope>NUCLEOTIDE SEQUENCE</scope>
    <source>
        <strain evidence="2">20211129_DDA</strain>
        <tissue evidence="2">Liver</tissue>
    </source>
</reference>